<dbReference type="InterPro" id="IPR003131">
    <property type="entry name" value="T1-type_BTB"/>
</dbReference>
<protein>
    <submittedName>
        <fullName evidence="16">Potassium voltage-gated channel protein Shal 2</fullName>
    </submittedName>
</protein>
<feature type="transmembrane region" description="Helical" evidence="14">
    <location>
        <begin position="194"/>
        <end position="213"/>
    </location>
</feature>
<dbReference type="SMART" id="SM00225">
    <property type="entry name" value="BTB"/>
    <property type="match status" value="1"/>
</dbReference>
<organism evidence="16">
    <name type="scientific">Cryptocotyle lingua</name>
    <dbReference type="NCBI Taxonomy" id="66766"/>
    <lineage>
        <taxon>Eukaryota</taxon>
        <taxon>Metazoa</taxon>
        <taxon>Spiralia</taxon>
        <taxon>Lophotrochozoa</taxon>
        <taxon>Platyhelminthes</taxon>
        <taxon>Trematoda</taxon>
        <taxon>Digenea</taxon>
        <taxon>Opisthorchiida</taxon>
        <taxon>Opisthorchiata</taxon>
        <taxon>Heterophyidae</taxon>
        <taxon>Cryptocotyle</taxon>
    </lineage>
</organism>
<dbReference type="InterPro" id="IPR000210">
    <property type="entry name" value="BTB/POZ_dom"/>
</dbReference>
<evidence type="ECO:0000256" key="1">
    <source>
        <dbReference type="ARBA" id="ARBA00004141"/>
    </source>
</evidence>
<dbReference type="InterPro" id="IPR005821">
    <property type="entry name" value="Ion_trans_dom"/>
</dbReference>
<evidence type="ECO:0000256" key="6">
    <source>
        <dbReference type="ARBA" id="ARBA00022882"/>
    </source>
</evidence>
<evidence type="ECO:0000256" key="5">
    <source>
        <dbReference type="ARBA" id="ARBA00022826"/>
    </source>
</evidence>
<keyword evidence="11" id="KW-0407">Ion channel</keyword>
<dbReference type="InterPro" id="IPR003975">
    <property type="entry name" value="K_chnl_volt-dep_Kv4"/>
</dbReference>
<name>A0A7U0TJ42_9TREM</name>
<feature type="compositionally biased region" description="Basic and acidic residues" evidence="13">
    <location>
        <begin position="709"/>
        <end position="722"/>
    </location>
</feature>
<evidence type="ECO:0000256" key="13">
    <source>
        <dbReference type="SAM" id="MobiDB-lite"/>
    </source>
</evidence>
<keyword evidence="9" id="KW-0406">Ion transport</keyword>
<proteinExistence type="evidence at transcript level"/>
<sequence length="1040" mass="116674">MTQVCDLVHATAWLPLIRATAIGWIPLAQNQLPKPIPVKDGTQIALTCGVEQKAIINVSGHRFEVSKSSLNRYPHTLLGSDERDYFYDEAAGEYYFDRDPEIFRHILTYYRCGHLHYPKKECVIQYEDELAYFRIAPEALGDCCYEDYHDCKRENSERLLEEKSVTKETTDIPKSFRERLWQAFENPGFSTTAIVIYYVTGFFIAVSVFANITETIPCGLEPGLSKARACGDRYNAAFSCLDTACVIIFTVEYCARMYAAPNRWKFFITVMSIIDVVAILPFYIGLLMPDNKSVSGVFTTLRVFRVFRVFKFSRHSVGLRILGYTLKSCASELGFLLFSLTMVIIIFATVIYYTEKSVIDTTFSSIPAAFWYTIVTMTTLGYGDMVPETIVGKIVGGMCSLSGVLVIALPVPVIVSNFSRIYNQSQRSDKRQAQKRARQARIRLAQMMAAISQGEEKDDDSDHEREPYVPGGFRQEKGEIMVHEPQKSNSIGEVPALFQTGATGWTSPLLSADSDQLLSTIHQRSEHGDHLVPAAATVPTHIHSNQTQTEEQTSGQQSTLGPANQLHRTHSLGNFASKTAQPRTMGERLSVFIQPASSPGSAGSMIDLSKSGGRRGSRRHSFRIHSKTVSEASHRKPVTYEDMMAMQQRHLLECLYVVTARTPTSVSITTDKHHTHDKHFLHLDALPILRHKRMVPEPATKLTRLLRLRSTDSRNTGDETRRPSSVNQQEVQLGASQLNDRLRTHKHGLPIHLLRKKRGQHCVASSHPVDTYHPSDAVSQASVHLTDPQEKKGSPSAILIRNSLPNPDVDLPIFQNRNLNPSKKSDIMTHRPTDCETTELKPLLSSPVSWQDFDMIDQDTPKKRSIPASPSWSGPECCLKTRSRLPSPKTFDTNTLRVNDGVPIPQTDKTINLEAESKARIWDTVDATTKYQKLVPKASFQNVEIVSNPLFCDSSTTGAETESCHRVSTELQRKPEGSEIVKFYGQPENTALNRHRDNVPEEWITMGFAGSITDPVTREVDLEQLSTSQLLSRNQSEHSP</sequence>
<keyword evidence="8 14" id="KW-1133">Transmembrane helix</keyword>
<dbReference type="InterPro" id="IPR028325">
    <property type="entry name" value="VG_K_chnl"/>
</dbReference>
<feature type="transmembrane region" description="Helical" evidence="14">
    <location>
        <begin position="365"/>
        <end position="382"/>
    </location>
</feature>
<evidence type="ECO:0000256" key="3">
    <source>
        <dbReference type="ARBA" id="ARBA00022538"/>
    </source>
</evidence>
<dbReference type="SUPFAM" id="SSF54695">
    <property type="entry name" value="POZ domain"/>
    <property type="match status" value="1"/>
</dbReference>
<dbReference type="FunFam" id="1.20.120.350:FF:000016">
    <property type="entry name" value="Potassium voltage-gated channel subfamily D member 3"/>
    <property type="match status" value="1"/>
</dbReference>
<dbReference type="PANTHER" id="PTHR11537">
    <property type="entry name" value="VOLTAGE-GATED POTASSIUM CHANNEL"/>
    <property type="match status" value="1"/>
</dbReference>
<dbReference type="FunFam" id="3.30.710.10:FF:000152">
    <property type="entry name" value="Predicted protein"/>
    <property type="match status" value="1"/>
</dbReference>
<dbReference type="GO" id="GO:0001508">
    <property type="term" value="P:action potential"/>
    <property type="evidence" value="ECO:0007669"/>
    <property type="project" value="TreeGrafter"/>
</dbReference>
<evidence type="ECO:0000256" key="4">
    <source>
        <dbReference type="ARBA" id="ARBA00022692"/>
    </source>
</evidence>
<feature type="compositionally biased region" description="Low complexity" evidence="13">
    <location>
        <begin position="546"/>
        <end position="559"/>
    </location>
</feature>
<dbReference type="InterPro" id="IPR003968">
    <property type="entry name" value="K_chnl_volt-dep_Kv"/>
</dbReference>
<dbReference type="GO" id="GO:0008076">
    <property type="term" value="C:voltage-gated potassium channel complex"/>
    <property type="evidence" value="ECO:0007669"/>
    <property type="project" value="InterPro"/>
</dbReference>
<evidence type="ECO:0000256" key="11">
    <source>
        <dbReference type="ARBA" id="ARBA00023303"/>
    </source>
</evidence>
<comment type="subcellular location">
    <subcellularLocation>
        <location evidence="1">Membrane</location>
        <topology evidence="1">Multi-pass membrane protein</topology>
    </subcellularLocation>
</comment>
<evidence type="ECO:0000256" key="8">
    <source>
        <dbReference type="ARBA" id="ARBA00022989"/>
    </source>
</evidence>
<dbReference type="SUPFAM" id="SSF81324">
    <property type="entry name" value="Voltage-gated potassium channels"/>
    <property type="match status" value="1"/>
</dbReference>
<dbReference type="Gene3D" id="3.30.710.10">
    <property type="entry name" value="Potassium Channel Kv1.1, Chain A"/>
    <property type="match status" value="1"/>
</dbReference>
<keyword evidence="2" id="KW-0813">Transport</keyword>
<keyword evidence="6" id="KW-0851">Voltage-gated channel</keyword>
<dbReference type="PANTHER" id="PTHR11537:SF105">
    <property type="entry name" value="POTASSIUM VOLTAGE-GATED CHANNEL PROTEIN SHAL"/>
    <property type="match status" value="1"/>
</dbReference>
<keyword evidence="4 14" id="KW-0812">Transmembrane</keyword>
<feature type="transmembrane region" description="Helical" evidence="14">
    <location>
        <begin position="333"/>
        <end position="353"/>
    </location>
</feature>
<feature type="region of interest" description="Disordered" evidence="13">
    <location>
        <begin position="543"/>
        <end position="562"/>
    </location>
</feature>
<dbReference type="PRINTS" id="PR01497">
    <property type="entry name" value="SHALCHANNEL"/>
</dbReference>
<feature type="transmembrane region" description="Helical" evidence="14">
    <location>
        <begin position="266"/>
        <end position="288"/>
    </location>
</feature>
<accession>A0A7U0TJ42</accession>
<reference evidence="16" key="1">
    <citation type="submission" date="2020-12" db="EMBL/GenBank/DDBJ databases">
        <title>Neural signatures in transcriptome of heterophyid trematode Cryptocolyle lingua.</title>
        <authorList>
            <person name="Gorbushin A.M."/>
            <person name="Tolstenkov O."/>
        </authorList>
    </citation>
    <scope>NUCLEOTIDE SEQUENCE</scope>
</reference>
<dbReference type="InterPro" id="IPR021645">
    <property type="entry name" value="Shal-type_N"/>
</dbReference>
<dbReference type="Pfam" id="PF00520">
    <property type="entry name" value="Ion_trans"/>
    <property type="match status" value="1"/>
</dbReference>
<evidence type="ECO:0000256" key="10">
    <source>
        <dbReference type="ARBA" id="ARBA00023136"/>
    </source>
</evidence>
<evidence type="ECO:0000259" key="15">
    <source>
        <dbReference type="SMART" id="SM00225"/>
    </source>
</evidence>
<feature type="coiled-coil region" evidence="12">
    <location>
        <begin position="423"/>
        <end position="450"/>
    </location>
</feature>
<dbReference type="Pfam" id="PF11601">
    <property type="entry name" value="Shal-type"/>
    <property type="match status" value="1"/>
</dbReference>
<dbReference type="InterPro" id="IPR027359">
    <property type="entry name" value="Volt_channel_dom_sf"/>
</dbReference>
<dbReference type="EMBL" id="MW361129">
    <property type="protein sequence ID" value="QQY02507.1"/>
    <property type="molecule type" value="mRNA"/>
</dbReference>
<dbReference type="Gene3D" id="1.10.287.70">
    <property type="match status" value="1"/>
</dbReference>
<keyword evidence="10 14" id="KW-0472">Membrane</keyword>
<gene>
    <name evidence="16" type="primary">KCNAL2</name>
</gene>
<dbReference type="GO" id="GO:0051260">
    <property type="term" value="P:protein homooligomerization"/>
    <property type="evidence" value="ECO:0007669"/>
    <property type="project" value="InterPro"/>
</dbReference>
<feature type="region of interest" description="Disordered" evidence="13">
    <location>
        <begin position="708"/>
        <end position="731"/>
    </location>
</feature>
<keyword evidence="5" id="KW-0631">Potassium channel</keyword>
<dbReference type="Gene3D" id="1.20.120.350">
    <property type="entry name" value="Voltage-gated potassium channels. Chain C"/>
    <property type="match status" value="1"/>
</dbReference>
<evidence type="ECO:0000256" key="7">
    <source>
        <dbReference type="ARBA" id="ARBA00022958"/>
    </source>
</evidence>
<evidence type="ECO:0000256" key="9">
    <source>
        <dbReference type="ARBA" id="ARBA00023065"/>
    </source>
</evidence>
<dbReference type="FunFam" id="1.10.287.70:FF:000028">
    <property type="entry name" value="potassium voltage-gated channel subfamily D member 3"/>
    <property type="match status" value="1"/>
</dbReference>
<evidence type="ECO:0000256" key="14">
    <source>
        <dbReference type="SAM" id="Phobius"/>
    </source>
</evidence>
<dbReference type="InterPro" id="IPR011333">
    <property type="entry name" value="SKP1/BTB/POZ_sf"/>
</dbReference>
<dbReference type="PRINTS" id="PR01491">
    <property type="entry name" value="KVCHANNEL"/>
</dbReference>
<dbReference type="GO" id="GO:0005250">
    <property type="term" value="F:A-type (transient outward) potassium channel activity"/>
    <property type="evidence" value="ECO:0007669"/>
    <property type="project" value="TreeGrafter"/>
</dbReference>
<keyword evidence="12" id="KW-0175">Coiled coil</keyword>
<keyword evidence="3" id="KW-0633">Potassium transport</keyword>
<evidence type="ECO:0000313" key="16">
    <source>
        <dbReference type="EMBL" id="QQY02507.1"/>
    </source>
</evidence>
<evidence type="ECO:0000256" key="12">
    <source>
        <dbReference type="SAM" id="Coils"/>
    </source>
</evidence>
<evidence type="ECO:0000256" key="2">
    <source>
        <dbReference type="ARBA" id="ARBA00022448"/>
    </source>
</evidence>
<feature type="domain" description="BTB" evidence="15">
    <location>
        <begin position="52"/>
        <end position="151"/>
    </location>
</feature>
<keyword evidence="7" id="KW-0630">Potassium</keyword>
<dbReference type="PRINTS" id="PR00169">
    <property type="entry name" value="KCHANNEL"/>
</dbReference>
<dbReference type="AlphaFoldDB" id="A0A7U0TJ42"/>
<dbReference type="Pfam" id="PF02214">
    <property type="entry name" value="BTB_2"/>
    <property type="match status" value="1"/>
</dbReference>